<dbReference type="Proteomes" id="UP000626180">
    <property type="component" value="Unassembled WGS sequence"/>
</dbReference>
<keyword evidence="2" id="KW-0520">NAD</keyword>
<dbReference type="EMBL" id="JADMCD010000009">
    <property type="protein sequence ID" value="MBF8642396.1"/>
    <property type="molecule type" value="Genomic_DNA"/>
</dbReference>
<proteinExistence type="predicted"/>
<evidence type="ECO:0000313" key="5">
    <source>
        <dbReference type="EMBL" id="SPZ07805.1"/>
    </source>
</evidence>
<evidence type="ECO:0000313" key="7">
    <source>
        <dbReference type="Proteomes" id="UP000626180"/>
    </source>
</evidence>
<gene>
    <name evidence="5" type="primary">ghrA</name>
    <name evidence="4" type="ORF">IRZ65_17095</name>
    <name evidence="5" type="ORF">NCTC11842_02514</name>
</gene>
<dbReference type="PANTHER" id="PTHR43333:SF1">
    <property type="entry name" value="D-ISOMER SPECIFIC 2-HYDROXYACID DEHYDROGENASE NAD-BINDING DOMAIN-CONTAINING PROTEIN"/>
    <property type="match status" value="1"/>
</dbReference>
<dbReference type="EC" id="1.1.1.79" evidence="5"/>
<accession>A0A2X2D659</accession>
<organism evidence="5 6">
    <name type="scientific">Pseudomonas luteola</name>
    <dbReference type="NCBI Taxonomy" id="47886"/>
    <lineage>
        <taxon>Bacteria</taxon>
        <taxon>Pseudomonadati</taxon>
        <taxon>Pseudomonadota</taxon>
        <taxon>Gammaproteobacteria</taxon>
        <taxon>Pseudomonadales</taxon>
        <taxon>Pseudomonadaceae</taxon>
        <taxon>Pseudomonas</taxon>
    </lineage>
</organism>
<keyword evidence="1 5" id="KW-0560">Oxidoreductase</keyword>
<evidence type="ECO:0000259" key="3">
    <source>
        <dbReference type="Pfam" id="PF02826"/>
    </source>
</evidence>
<dbReference type="EMBL" id="UAUF01000012">
    <property type="protein sequence ID" value="SPZ07805.1"/>
    <property type="molecule type" value="Genomic_DNA"/>
</dbReference>
<evidence type="ECO:0000313" key="4">
    <source>
        <dbReference type="EMBL" id="MBF8642396.1"/>
    </source>
</evidence>
<feature type="domain" description="D-isomer specific 2-hydroxyacid dehydrogenase NAD-binding" evidence="3">
    <location>
        <begin position="103"/>
        <end position="275"/>
    </location>
</feature>
<evidence type="ECO:0000256" key="2">
    <source>
        <dbReference type="ARBA" id="ARBA00023027"/>
    </source>
</evidence>
<keyword evidence="7" id="KW-1185">Reference proteome</keyword>
<dbReference type="InterPro" id="IPR006140">
    <property type="entry name" value="D-isomer_DH_NAD-bd"/>
</dbReference>
<dbReference type="CDD" id="cd05300">
    <property type="entry name" value="2-Hacid_dh_1"/>
    <property type="match status" value="1"/>
</dbReference>
<dbReference type="PANTHER" id="PTHR43333">
    <property type="entry name" value="2-HACID_DH_C DOMAIN-CONTAINING PROTEIN"/>
    <property type="match status" value="1"/>
</dbReference>
<dbReference type="GO" id="GO:0030267">
    <property type="term" value="F:glyoxylate reductase (NADPH) activity"/>
    <property type="evidence" value="ECO:0007669"/>
    <property type="project" value="UniProtKB-EC"/>
</dbReference>
<evidence type="ECO:0000313" key="6">
    <source>
        <dbReference type="Proteomes" id="UP000250443"/>
    </source>
</evidence>
<reference evidence="5 6" key="1">
    <citation type="submission" date="2018-06" db="EMBL/GenBank/DDBJ databases">
        <authorList>
            <consortium name="Pathogen Informatics"/>
            <person name="Doyle S."/>
        </authorList>
    </citation>
    <scope>NUCLEOTIDE SEQUENCE [LARGE SCALE GENOMIC DNA]</scope>
    <source>
        <strain evidence="5 6">NCTC11842</strain>
    </source>
</reference>
<dbReference type="RefSeq" id="WP_010794724.1">
    <property type="nucleotide sequence ID" value="NZ_CP069262.1"/>
</dbReference>
<dbReference type="AlphaFoldDB" id="A0A2X2D659"/>
<reference evidence="4 7" key="2">
    <citation type="submission" date="2020-10" db="EMBL/GenBank/DDBJ databases">
        <title>Genome sequences of Pseudomonas isolates.</title>
        <authorList>
            <person name="Wessels L."/>
            <person name="Reich F."/>
            <person name="Hammerl J."/>
        </authorList>
    </citation>
    <scope>NUCLEOTIDE SEQUENCE [LARGE SCALE GENOMIC DNA]</scope>
    <source>
        <strain evidence="4 7">20-MO00624-0</strain>
    </source>
</reference>
<name>A0A2X2D659_PSELU</name>
<dbReference type="SUPFAM" id="SSF51735">
    <property type="entry name" value="NAD(P)-binding Rossmann-fold domains"/>
    <property type="match status" value="1"/>
</dbReference>
<evidence type="ECO:0000256" key="1">
    <source>
        <dbReference type="ARBA" id="ARBA00023002"/>
    </source>
</evidence>
<sequence>MRFLLLEDSYQDYFTALHGLDASLEIVGGNDPEKVAGVAAECQIWLGQPDLVAKLLDQGLKPSWVQSTWAGIRPLLASGLTQDYVLTRAVGVFGQLMSEYVLGYLLAHERCLLERARKQADRLWEACTPGSLAGRRVLIVGAGDIGQDVARFLAPFGVELYGIARSPRALPGFLDVHGLEDLSREASKANYLINLLPDTSHTRDLYTLDLFKQLKPSALFVNAGRGTAVVDADLVTALEQKYLAGAVLDVFREEPLPKTHAFWSAPGLIITSHTAAVSSPPYIARLFLENLSRYRNGEALKGQVDFKQGY</sequence>
<dbReference type="InterPro" id="IPR036291">
    <property type="entry name" value="NAD(P)-bd_dom_sf"/>
</dbReference>
<protein>
    <submittedName>
        <fullName evidence="4 5">Dehydrogenase</fullName>
        <ecNumber evidence="5">1.1.1.79</ecNumber>
    </submittedName>
</protein>
<dbReference type="Gene3D" id="3.40.50.720">
    <property type="entry name" value="NAD(P)-binding Rossmann-like Domain"/>
    <property type="match status" value="2"/>
</dbReference>
<dbReference type="Proteomes" id="UP000250443">
    <property type="component" value="Unassembled WGS sequence"/>
</dbReference>
<dbReference type="Pfam" id="PF02826">
    <property type="entry name" value="2-Hacid_dh_C"/>
    <property type="match status" value="1"/>
</dbReference>
<dbReference type="GO" id="GO:0051287">
    <property type="term" value="F:NAD binding"/>
    <property type="evidence" value="ECO:0007669"/>
    <property type="project" value="InterPro"/>
</dbReference>